<evidence type="ECO:0000256" key="1">
    <source>
        <dbReference type="SAM" id="Coils"/>
    </source>
</evidence>
<gene>
    <name evidence="3" type="primary">CCDC178</name>
</gene>
<sequence>MGENKDVLFGYPCRRHSCSVVNIPTPCVNKMISHIQDVESKIQEYLKQFETAYGEWSAASSTKGVTEDWSTSIAASEEKVKTEVEDEKCPEIKQEMGTLLSEAIHLIKSLETDRAEAEEALRQQKLRKQKINMKIDSWSIWRLQELPSAVQKEHETYLRDIIELRWHLGDKAHQLENLKEEKTKLEEANAKIQADIDYINEHAPLLDSKQKQELEALRECYLKKFEVMEKYKNVHEELEEATENCQNTKLNAEQIKAEMDRDIQQNETDMDNYKKQIDKLCDLCTYYSSSIEDVNIDIEEKEQAATEALKETTSSTNELAALSKKLEEVRQCQPLDLFALQYGLQLNINKTKILTTEQIRKKAEYEFEVQSLLKLKANNNEFLKELYKEAYNIGAIFHITKFKTDELEGKIAEVRRKFKGREDNLKKLIRNEVSTTLLIQKNLCCVQDAQGKERQDLTDKKTLYALTLTQLEEPLVELEEEAIRIRSLHEEHSDKLNEIMEKKKHIKRNVERTRKKLRLQEKKTREALTQTEEKRSTIFKEISETKSKTSIFQSKINKLNEEFLLKDQEKKNYDKILDILNEKFLSIRYKKEHAEIVFDHLKNERKSCQERRYEEEERFKGLICMRQKTLRDIKETQLNSLQENLFLAQEYQKAQDLFLREKEKYFNMYVRQLSLDASIRDTIQLCQLQRRIHKVWETHFKLVALCSRMRLAKFQTDSQESIQKILAVQEESSNLMQHIFAFFQSLTDGQCENDG</sequence>
<evidence type="ECO:0000313" key="2">
    <source>
        <dbReference type="Proteomes" id="UP000694850"/>
    </source>
</evidence>
<name>A0A8B7A7D0_ORYAF</name>
<dbReference type="InterPro" id="IPR038826">
    <property type="entry name" value="CCDC178"/>
</dbReference>
<dbReference type="CTD" id="374864"/>
<accession>A0A8B7A7D0</accession>
<reference evidence="3" key="1">
    <citation type="submission" date="2025-08" db="UniProtKB">
        <authorList>
            <consortium name="RefSeq"/>
        </authorList>
    </citation>
    <scope>IDENTIFICATION</scope>
</reference>
<feature type="coiled-coil region" evidence="1">
    <location>
        <begin position="100"/>
        <end position="134"/>
    </location>
</feature>
<keyword evidence="2" id="KW-1185">Reference proteome</keyword>
<dbReference type="PANTHER" id="PTHR35088:SF1">
    <property type="entry name" value="COILED-COIL DOMAIN-CONTAINING PROTEIN 178"/>
    <property type="match status" value="1"/>
</dbReference>
<dbReference type="AlphaFoldDB" id="A0A8B7A7D0"/>
<dbReference type="Proteomes" id="UP000694850">
    <property type="component" value="Unplaced"/>
</dbReference>
<dbReference type="RefSeq" id="XP_007943864.1">
    <property type="nucleotide sequence ID" value="XM_007945673.2"/>
</dbReference>
<feature type="coiled-coil region" evidence="1">
    <location>
        <begin position="224"/>
        <end position="311"/>
    </location>
</feature>
<organism evidence="2 3">
    <name type="scientific">Orycteropus afer afer</name>
    <dbReference type="NCBI Taxonomy" id="1230840"/>
    <lineage>
        <taxon>Eukaryota</taxon>
        <taxon>Metazoa</taxon>
        <taxon>Chordata</taxon>
        <taxon>Craniata</taxon>
        <taxon>Vertebrata</taxon>
        <taxon>Euteleostomi</taxon>
        <taxon>Mammalia</taxon>
        <taxon>Eutheria</taxon>
        <taxon>Afrotheria</taxon>
        <taxon>Tubulidentata</taxon>
        <taxon>Orycteropodidae</taxon>
        <taxon>Orycteropus</taxon>
    </lineage>
</organism>
<feature type="coiled-coil region" evidence="1">
    <location>
        <begin position="168"/>
        <end position="195"/>
    </location>
</feature>
<protein>
    <submittedName>
        <fullName evidence="3">Coiled-coil domain-containing protein 178</fullName>
    </submittedName>
</protein>
<feature type="coiled-coil region" evidence="1">
    <location>
        <begin position="475"/>
        <end position="534"/>
    </location>
</feature>
<dbReference type="PANTHER" id="PTHR35088">
    <property type="entry name" value="COILED-COIL DOMAIN-CONTAINING PROTEIN 178"/>
    <property type="match status" value="1"/>
</dbReference>
<keyword evidence="1" id="KW-0175">Coiled coil</keyword>
<proteinExistence type="predicted"/>
<evidence type="ECO:0000313" key="3">
    <source>
        <dbReference type="RefSeq" id="XP_007943864.1"/>
    </source>
</evidence>
<dbReference type="GeneID" id="103201070"/>
<dbReference type="OrthoDB" id="10010556at2759"/>